<dbReference type="PRINTS" id="PR02008">
    <property type="entry name" value="RCMTFAMILY"/>
</dbReference>
<feature type="binding site" evidence="7">
    <location>
        <begin position="98"/>
        <end position="104"/>
    </location>
    <ligand>
        <name>S-adenosyl-L-methionine</name>
        <dbReference type="ChEBI" id="CHEBI:59789"/>
    </ligand>
</feature>
<reference evidence="9" key="1">
    <citation type="submission" date="2020-10" db="EMBL/GenBank/DDBJ databases">
        <authorList>
            <person name="Gilroy R."/>
        </authorList>
    </citation>
    <scope>NUCLEOTIDE SEQUENCE</scope>
    <source>
        <strain evidence="9">ChiHcec3-11533</strain>
    </source>
</reference>
<dbReference type="Pfam" id="PF17125">
    <property type="entry name" value="Methyltr_RsmF_N"/>
    <property type="match status" value="1"/>
</dbReference>
<gene>
    <name evidence="9" type="ORF">IAB02_04335</name>
</gene>
<keyword evidence="4 7" id="KW-0808">Transferase</keyword>
<keyword evidence="5 7" id="KW-0949">S-adenosyl-L-methionine</keyword>
<feature type="non-terminal residue" evidence="9">
    <location>
        <position position="1"/>
    </location>
</feature>
<dbReference type="InterPro" id="IPR031341">
    <property type="entry name" value="Methyltr_RsmF_N"/>
</dbReference>
<accession>A0A9D1ID11</accession>
<evidence type="ECO:0000256" key="2">
    <source>
        <dbReference type="ARBA" id="ARBA00022490"/>
    </source>
</evidence>
<dbReference type="Gene3D" id="3.30.70.1170">
    <property type="entry name" value="Sun protein, domain 3"/>
    <property type="match status" value="1"/>
</dbReference>
<keyword evidence="6 7" id="KW-0694">RNA-binding</keyword>
<dbReference type="InterPro" id="IPR029063">
    <property type="entry name" value="SAM-dependent_MTases_sf"/>
</dbReference>
<dbReference type="Proteomes" id="UP000824072">
    <property type="component" value="Unassembled WGS sequence"/>
</dbReference>
<keyword evidence="2" id="KW-0963">Cytoplasm</keyword>
<feature type="binding site" evidence="7">
    <location>
        <position position="122"/>
    </location>
    <ligand>
        <name>S-adenosyl-L-methionine</name>
        <dbReference type="ChEBI" id="CHEBI:59789"/>
    </ligand>
</feature>
<dbReference type="Pfam" id="PF17126">
    <property type="entry name" value="RsmF_methylt_CI"/>
    <property type="match status" value="1"/>
</dbReference>
<dbReference type="GO" id="GO:0001510">
    <property type="term" value="P:RNA methylation"/>
    <property type="evidence" value="ECO:0007669"/>
    <property type="project" value="InterPro"/>
</dbReference>
<evidence type="ECO:0000256" key="6">
    <source>
        <dbReference type="ARBA" id="ARBA00022884"/>
    </source>
</evidence>
<evidence type="ECO:0000256" key="1">
    <source>
        <dbReference type="ARBA" id="ARBA00007494"/>
    </source>
</evidence>
<protein>
    <submittedName>
        <fullName evidence="9">RsmB/NOP family class I SAM-dependent RNA methyltransferase</fullName>
    </submittedName>
</protein>
<sequence length="434" mass="47692">EKNMREMLGEEAGDFFRALQNPPALALRWNPLRGGEERAARFGTDPVPWEPLGRYLTREKPGNSIEHFAGALYLQEASAMAPARALHPEPGDRVLDLCAAPGGKSGQIAAMLEGRGVLVSNEIDRSRAGVLAGNLERLGARNAVVCSEHPGLLAEKWPETFDKILVDAPCSGEGMFRRDAGAVDAWSAQAPEGCARRQREILESAASMLRPGGRLAYSTCTYNARENEGVAEEFLQAHPEFAPEEFSLPGIGEAREGMLRLWPHRLRGDGQFVFCARKRGEARGSRQSALRPRDCARALDALGEEIALPDFLRGRSLLLRGKRLYALPAETPPLEGIRVVAPGLAVLRMEKNRVEPEHALAMALDPERTRCAPLSGEQAARYLSGEEMEISGEAGWRLVTCRDLPLGWGKLAAGRLKNHLPKGLRKQTRFWECE</sequence>
<evidence type="ECO:0000256" key="7">
    <source>
        <dbReference type="PROSITE-ProRule" id="PRU01023"/>
    </source>
</evidence>
<dbReference type="GO" id="GO:0008173">
    <property type="term" value="F:RNA methyltransferase activity"/>
    <property type="evidence" value="ECO:0007669"/>
    <property type="project" value="InterPro"/>
</dbReference>
<feature type="domain" description="SAM-dependent MTase RsmB/NOP-type" evidence="8">
    <location>
        <begin position="1"/>
        <end position="279"/>
    </location>
</feature>
<dbReference type="InterPro" id="IPR023267">
    <property type="entry name" value="RCMT"/>
</dbReference>
<dbReference type="Pfam" id="PF13636">
    <property type="entry name" value="Methyltranf_PUA"/>
    <property type="match status" value="1"/>
</dbReference>
<dbReference type="Gene3D" id="2.30.130.60">
    <property type="match status" value="1"/>
</dbReference>
<evidence type="ECO:0000259" key="8">
    <source>
        <dbReference type="PROSITE" id="PS51686"/>
    </source>
</evidence>
<dbReference type="InterPro" id="IPR027391">
    <property type="entry name" value="Nol1_Nop2_Fmu_2"/>
</dbReference>
<dbReference type="PANTHER" id="PTHR22807:SF30">
    <property type="entry name" value="28S RRNA (CYTOSINE(4447)-C(5))-METHYLTRANSFERASE-RELATED"/>
    <property type="match status" value="1"/>
</dbReference>
<dbReference type="InterPro" id="IPR018314">
    <property type="entry name" value="RsmB/NOL1/NOP2-like_CS"/>
</dbReference>
<dbReference type="InterPro" id="IPR001678">
    <property type="entry name" value="MeTrfase_RsmB-F_NOP2_dom"/>
</dbReference>
<dbReference type="Pfam" id="PF01189">
    <property type="entry name" value="Methyltr_RsmB-F"/>
    <property type="match status" value="1"/>
</dbReference>
<dbReference type="GO" id="GO:0003723">
    <property type="term" value="F:RNA binding"/>
    <property type="evidence" value="ECO:0007669"/>
    <property type="project" value="UniProtKB-UniRule"/>
</dbReference>
<dbReference type="InterPro" id="IPR031340">
    <property type="entry name" value="RsmF_methylt_CI"/>
</dbReference>
<evidence type="ECO:0000256" key="3">
    <source>
        <dbReference type="ARBA" id="ARBA00022603"/>
    </source>
</evidence>
<evidence type="ECO:0000313" key="10">
    <source>
        <dbReference type="Proteomes" id="UP000824072"/>
    </source>
</evidence>
<dbReference type="PROSITE" id="PS01153">
    <property type="entry name" value="NOL1_NOP2_SUN"/>
    <property type="match status" value="1"/>
</dbReference>
<evidence type="ECO:0000256" key="4">
    <source>
        <dbReference type="ARBA" id="ARBA00022679"/>
    </source>
</evidence>
<dbReference type="CDD" id="cd21147">
    <property type="entry name" value="RsmF_methylt_CTD1"/>
    <property type="match status" value="1"/>
</dbReference>
<name>A0A9D1ID11_9FIRM</name>
<proteinExistence type="inferred from homology"/>
<organism evidence="9 10">
    <name type="scientific">Candidatus Pullichristensenella excrementigallinarum</name>
    <dbReference type="NCBI Taxonomy" id="2840907"/>
    <lineage>
        <taxon>Bacteria</taxon>
        <taxon>Bacillati</taxon>
        <taxon>Bacillota</taxon>
        <taxon>Clostridia</taxon>
        <taxon>Candidatus Pullichristensenella</taxon>
    </lineage>
</organism>
<dbReference type="PROSITE" id="PS51686">
    <property type="entry name" value="SAM_MT_RSMB_NOP"/>
    <property type="match status" value="1"/>
</dbReference>
<dbReference type="CDD" id="cd02440">
    <property type="entry name" value="AdoMet_MTases"/>
    <property type="match status" value="1"/>
</dbReference>
<dbReference type="AlphaFoldDB" id="A0A9D1ID11"/>
<evidence type="ECO:0000256" key="5">
    <source>
        <dbReference type="ARBA" id="ARBA00022691"/>
    </source>
</evidence>
<feature type="binding site" evidence="7">
    <location>
        <position position="167"/>
    </location>
    <ligand>
        <name>S-adenosyl-L-methionine</name>
        <dbReference type="ChEBI" id="CHEBI:59789"/>
    </ligand>
</feature>
<dbReference type="PANTHER" id="PTHR22807">
    <property type="entry name" value="NOP2 YEAST -RELATED NOL1/NOP2/FMU SUN DOMAIN-CONTAINING"/>
    <property type="match status" value="1"/>
</dbReference>
<comment type="caution">
    <text evidence="7">Lacks conserved residue(s) required for the propagation of feature annotation.</text>
</comment>
<reference evidence="9" key="2">
    <citation type="journal article" date="2021" name="PeerJ">
        <title>Extensive microbial diversity within the chicken gut microbiome revealed by metagenomics and culture.</title>
        <authorList>
            <person name="Gilroy R."/>
            <person name="Ravi A."/>
            <person name="Getino M."/>
            <person name="Pursley I."/>
            <person name="Horton D.L."/>
            <person name="Alikhan N.F."/>
            <person name="Baker D."/>
            <person name="Gharbi K."/>
            <person name="Hall N."/>
            <person name="Watson M."/>
            <person name="Adriaenssens E.M."/>
            <person name="Foster-Nyarko E."/>
            <person name="Jarju S."/>
            <person name="Secka A."/>
            <person name="Antonio M."/>
            <person name="Oren A."/>
            <person name="Chaudhuri R.R."/>
            <person name="La Ragione R."/>
            <person name="Hildebrand F."/>
            <person name="Pallen M.J."/>
        </authorList>
    </citation>
    <scope>NUCLEOTIDE SEQUENCE</scope>
    <source>
        <strain evidence="9">ChiHcec3-11533</strain>
    </source>
</reference>
<comment type="caution">
    <text evidence="9">The sequence shown here is derived from an EMBL/GenBank/DDBJ whole genome shotgun (WGS) entry which is preliminary data.</text>
</comment>
<dbReference type="EMBL" id="DVMU01000093">
    <property type="protein sequence ID" value="HIU33769.1"/>
    <property type="molecule type" value="Genomic_DNA"/>
</dbReference>
<dbReference type="SUPFAM" id="SSF53335">
    <property type="entry name" value="S-adenosyl-L-methionine-dependent methyltransferases"/>
    <property type="match status" value="1"/>
</dbReference>
<dbReference type="InterPro" id="IPR049560">
    <property type="entry name" value="MeTrfase_RsmB-F_NOP2_cat"/>
</dbReference>
<feature type="active site" description="Nucleophile" evidence="7">
    <location>
        <position position="220"/>
    </location>
</feature>
<keyword evidence="3 7" id="KW-0489">Methyltransferase</keyword>
<comment type="similarity">
    <text evidence="1 7">Belongs to the class I-like SAM-binding methyltransferase superfamily. RsmB/NOP family.</text>
</comment>
<evidence type="ECO:0000313" key="9">
    <source>
        <dbReference type="EMBL" id="HIU33769.1"/>
    </source>
</evidence>
<dbReference type="Gene3D" id="3.40.50.150">
    <property type="entry name" value="Vaccinia Virus protein VP39"/>
    <property type="match status" value="1"/>
</dbReference>